<dbReference type="InParanoid" id="H3G591"/>
<evidence type="ECO:0000256" key="4">
    <source>
        <dbReference type="SAM" id="MobiDB-lite"/>
    </source>
</evidence>
<dbReference type="OMA" id="PRYNSAI"/>
<sequence length="283" mass="33445">YENKQMQAEALRRIPVDKLHERAQANPSPMPLYQDELVKQLLHWFKREFFTWMNQPRCSTCNHEKTRSVRNEGPSTPEEITGHASRVEVYQCPVCSAFTRFPRYNDPVKLLDTRTGRCGEWANCFTLCCRAMGFEARYVLDVTDHVWTEVYSDHFKRWLHCDSCEDQLDCPLTYEVGWGKKLSYIFSFAHDEVVDTARRYTQNWAEMRSRRQEVSEKWLESTINQINCGLWERYTPERVAVLRERARNESEELLRGRAAQTTEVKGRVSGSAEWKNQRNEEGK</sequence>
<evidence type="ECO:0000313" key="6">
    <source>
        <dbReference type="EnsemblProtists" id="Phyra40544"/>
    </source>
</evidence>
<evidence type="ECO:0000256" key="2">
    <source>
        <dbReference type="ARBA" id="ARBA00022723"/>
    </source>
</evidence>
<reference evidence="7" key="1">
    <citation type="journal article" date="2006" name="Science">
        <title>Phytophthora genome sequences uncover evolutionary origins and mechanisms of pathogenesis.</title>
        <authorList>
            <person name="Tyler B.M."/>
            <person name="Tripathy S."/>
            <person name="Zhang X."/>
            <person name="Dehal P."/>
            <person name="Jiang R.H."/>
            <person name="Aerts A."/>
            <person name="Arredondo F.D."/>
            <person name="Baxter L."/>
            <person name="Bensasson D."/>
            <person name="Beynon J.L."/>
            <person name="Chapman J."/>
            <person name="Damasceno C.M."/>
            <person name="Dorrance A.E."/>
            <person name="Dou D."/>
            <person name="Dickerman A.W."/>
            <person name="Dubchak I.L."/>
            <person name="Garbelotto M."/>
            <person name="Gijzen M."/>
            <person name="Gordon S.G."/>
            <person name="Govers F."/>
            <person name="Grunwald N.J."/>
            <person name="Huang W."/>
            <person name="Ivors K.L."/>
            <person name="Jones R.W."/>
            <person name="Kamoun S."/>
            <person name="Krampis K."/>
            <person name="Lamour K.H."/>
            <person name="Lee M.K."/>
            <person name="McDonald W.H."/>
            <person name="Medina M."/>
            <person name="Meijer H.J."/>
            <person name="Nordberg E.K."/>
            <person name="Maclean D.J."/>
            <person name="Ospina-Giraldo M.D."/>
            <person name="Morris P.F."/>
            <person name="Phuntumart V."/>
            <person name="Putnam N.H."/>
            <person name="Rash S."/>
            <person name="Rose J.K."/>
            <person name="Sakihama Y."/>
            <person name="Salamov A.A."/>
            <person name="Savidor A."/>
            <person name="Scheuring C.F."/>
            <person name="Smith B.M."/>
            <person name="Sobral B.W."/>
            <person name="Terry A."/>
            <person name="Torto-Alalibo T.A."/>
            <person name="Win J."/>
            <person name="Xu Z."/>
            <person name="Zhang H."/>
            <person name="Grigoriev I.V."/>
            <person name="Rokhsar D.S."/>
            <person name="Boore J.L."/>
        </authorList>
    </citation>
    <scope>NUCLEOTIDE SEQUENCE [LARGE SCALE GENOMIC DNA]</scope>
    <source>
        <strain evidence="7">Pr102</strain>
    </source>
</reference>
<keyword evidence="2" id="KW-0479">Metal-binding</keyword>
<dbReference type="eggNOG" id="KOG0909">
    <property type="taxonomic scope" value="Eukaryota"/>
</dbReference>
<keyword evidence="3" id="KW-0862">Zinc</keyword>
<evidence type="ECO:0000256" key="1">
    <source>
        <dbReference type="ARBA" id="ARBA00009390"/>
    </source>
</evidence>
<dbReference type="Gene3D" id="3.10.620.30">
    <property type="match status" value="1"/>
</dbReference>
<dbReference type="EMBL" id="DS566117">
    <property type="status" value="NOT_ANNOTATED_CDS"/>
    <property type="molecule type" value="Genomic_DNA"/>
</dbReference>
<protein>
    <recommendedName>
        <fullName evidence="5">Transglutaminase-like domain-containing protein</fullName>
    </recommendedName>
</protein>
<dbReference type="Pfam" id="PF01841">
    <property type="entry name" value="Transglut_core"/>
    <property type="match status" value="1"/>
</dbReference>
<keyword evidence="7" id="KW-1185">Reference proteome</keyword>
<accession>H3G591</accession>
<reference evidence="6" key="2">
    <citation type="submission" date="2015-06" db="UniProtKB">
        <authorList>
            <consortium name="EnsemblProtists"/>
        </authorList>
    </citation>
    <scope>IDENTIFICATION</scope>
    <source>
        <strain evidence="6">Pr102</strain>
    </source>
</reference>
<dbReference type="EnsemblProtists" id="Phyra40544">
    <property type="protein sequence ID" value="Phyra40544"/>
    <property type="gene ID" value="Phyra40544"/>
</dbReference>
<dbReference type="Gene3D" id="2.20.25.10">
    <property type="match status" value="1"/>
</dbReference>
<dbReference type="AlphaFoldDB" id="H3G591"/>
<name>H3G591_PHYRM</name>
<dbReference type="STRING" id="164328.H3G591"/>
<dbReference type="PANTHER" id="PTHR12143:SF19">
    <property type="entry name" value="PEPTIDE-N(4)-(N-ACETYL-BETA-GLUCOSAMINYL)ASPARAGINE AMIDASE"/>
    <property type="match status" value="1"/>
</dbReference>
<dbReference type="InterPro" id="IPR050883">
    <property type="entry name" value="PNGase"/>
</dbReference>
<evidence type="ECO:0000313" key="7">
    <source>
        <dbReference type="Proteomes" id="UP000005238"/>
    </source>
</evidence>
<dbReference type="InterPro" id="IPR002931">
    <property type="entry name" value="Transglutaminase-like"/>
</dbReference>
<dbReference type="InterPro" id="IPR038765">
    <property type="entry name" value="Papain-like_cys_pep_sf"/>
</dbReference>
<evidence type="ECO:0000259" key="5">
    <source>
        <dbReference type="SMART" id="SM00460"/>
    </source>
</evidence>
<dbReference type="GO" id="GO:0046872">
    <property type="term" value="F:metal ion binding"/>
    <property type="evidence" value="ECO:0007669"/>
    <property type="project" value="UniProtKB-KW"/>
</dbReference>
<dbReference type="SUPFAM" id="SSF54001">
    <property type="entry name" value="Cysteine proteinases"/>
    <property type="match status" value="1"/>
</dbReference>
<dbReference type="Proteomes" id="UP000005238">
    <property type="component" value="Unassembled WGS sequence"/>
</dbReference>
<organism evidence="6 7">
    <name type="scientific">Phytophthora ramorum</name>
    <name type="common">Sudden oak death agent</name>
    <dbReference type="NCBI Taxonomy" id="164328"/>
    <lineage>
        <taxon>Eukaryota</taxon>
        <taxon>Sar</taxon>
        <taxon>Stramenopiles</taxon>
        <taxon>Oomycota</taxon>
        <taxon>Peronosporomycetes</taxon>
        <taxon>Peronosporales</taxon>
        <taxon>Peronosporaceae</taxon>
        <taxon>Phytophthora</taxon>
    </lineage>
</organism>
<dbReference type="PANTHER" id="PTHR12143">
    <property type="entry name" value="PEPTIDE N-GLYCANASE PNGASE -RELATED"/>
    <property type="match status" value="1"/>
</dbReference>
<dbReference type="HOGENOM" id="CLU_031058_0_1_1"/>
<dbReference type="SMART" id="SM00460">
    <property type="entry name" value="TGc"/>
    <property type="match status" value="1"/>
</dbReference>
<proteinExistence type="inferred from homology"/>
<feature type="region of interest" description="Disordered" evidence="4">
    <location>
        <begin position="251"/>
        <end position="283"/>
    </location>
</feature>
<dbReference type="VEuPathDB" id="FungiDB:KRP22_7938"/>
<comment type="similarity">
    <text evidence="1">Belongs to the transglutaminase-like superfamily. PNGase family.</text>
</comment>
<feature type="domain" description="Transglutaminase-like" evidence="5">
    <location>
        <begin position="110"/>
        <end position="165"/>
    </location>
</feature>
<evidence type="ECO:0000256" key="3">
    <source>
        <dbReference type="ARBA" id="ARBA00022833"/>
    </source>
</evidence>